<dbReference type="RefSeq" id="WP_377370541.1">
    <property type="nucleotide sequence ID" value="NZ_JAOTJD010000026.1"/>
</dbReference>
<dbReference type="CDD" id="cd02440">
    <property type="entry name" value="AdoMet_MTases"/>
    <property type="match status" value="1"/>
</dbReference>
<organism evidence="2 3">
    <name type="scientific">Phenylobacterium ferrooxidans</name>
    <dbReference type="NCBI Taxonomy" id="2982689"/>
    <lineage>
        <taxon>Bacteria</taxon>
        <taxon>Pseudomonadati</taxon>
        <taxon>Pseudomonadota</taxon>
        <taxon>Alphaproteobacteria</taxon>
        <taxon>Caulobacterales</taxon>
        <taxon>Caulobacteraceae</taxon>
        <taxon>Phenylobacterium</taxon>
    </lineage>
</organism>
<protein>
    <submittedName>
        <fullName evidence="2">Class I SAM-dependent methyltransferase</fullName>
    </submittedName>
</protein>
<sequence length="266" mass="28992">MSGALNAIQRMDALAAGQGGFFYPWTSNLGAGDGEEAYAELVERHLSPNLTVLEAGCGHGPDVLRFAPQVARYVGYDFSEGFVRIARERADQAGLKDVELICSNSSAGANGGRPRIPMGDASVDLIVSRRGPTNFILDAPRVVRPGGWLIQLNPAPSPRHAWDDELPEDLRSEPARDFDIAGHISGLLAQADLALHSGWSFDVPEHFTDARQLYAYLAWNQFHGLGLRAQPLESALPSLQAVMAKHAGPEGLDLRRRRYLWCARIA</sequence>
<dbReference type="GO" id="GO:0032259">
    <property type="term" value="P:methylation"/>
    <property type="evidence" value="ECO:0007669"/>
    <property type="project" value="UniProtKB-KW"/>
</dbReference>
<dbReference type="PANTHER" id="PTHR42912">
    <property type="entry name" value="METHYLTRANSFERASE"/>
    <property type="match status" value="1"/>
</dbReference>
<gene>
    <name evidence="2" type="ORF">OCL97_13815</name>
</gene>
<feature type="domain" description="Methyltransferase" evidence="1">
    <location>
        <begin position="52"/>
        <end position="147"/>
    </location>
</feature>
<evidence type="ECO:0000313" key="2">
    <source>
        <dbReference type="EMBL" id="MFD3265034.1"/>
    </source>
</evidence>
<keyword evidence="3" id="KW-1185">Reference proteome</keyword>
<reference evidence="2 3" key="1">
    <citation type="submission" date="2022-09" db="EMBL/GenBank/DDBJ databases">
        <title>New species of Phenylobacterium.</title>
        <authorList>
            <person name="Mieszkin S."/>
        </authorList>
    </citation>
    <scope>NUCLEOTIDE SEQUENCE [LARGE SCALE GENOMIC DNA]</scope>
    <source>
        <strain evidence="2 3">HK31-G</strain>
    </source>
</reference>
<dbReference type="GO" id="GO:0008168">
    <property type="term" value="F:methyltransferase activity"/>
    <property type="evidence" value="ECO:0007669"/>
    <property type="project" value="UniProtKB-KW"/>
</dbReference>
<keyword evidence="2" id="KW-0489">Methyltransferase</keyword>
<dbReference type="Proteomes" id="UP001598130">
    <property type="component" value="Unassembled WGS sequence"/>
</dbReference>
<dbReference type="InterPro" id="IPR029063">
    <property type="entry name" value="SAM-dependent_MTases_sf"/>
</dbReference>
<evidence type="ECO:0000259" key="1">
    <source>
        <dbReference type="Pfam" id="PF13649"/>
    </source>
</evidence>
<comment type="caution">
    <text evidence="2">The sequence shown here is derived from an EMBL/GenBank/DDBJ whole genome shotgun (WGS) entry which is preliminary data.</text>
</comment>
<proteinExistence type="predicted"/>
<accession>A0ABW6CQ15</accession>
<keyword evidence="2" id="KW-0808">Transferase</keyword>
<dbReference type="Gene3D" id="3.40.50.150">
    <property type="entry name" value="Vaccinia Virus protein VP39"/>
    <property type="match status" value="1"/>
</dbReference>
<dbReference type="SUPFAM" id="SSF53335">
    <property type="entry name" value="S-adenosyl-L-methionine-dependent methyltransferases"/>
    <property type="match status" value="1"/>
</dbReference>
<dbReference type="Pfam" id="PF13649">
    <property type="entry name" value="Methyltransf_25"/>
    <property type="match status" value="1"/>
</dbReference>
<evidence type="ECO:0000313" key="3">
    <source>
        <dbReference type="Proteomes" id="UP001598130"/>
    </source>
</evidence>
<dbReference type="InterPro" id="IPR041698">
    <property type="entry name" value="Methyltransf_25"/>
</dbReference>
<dbReference type="EMBL" id="JAOTJD010000026">
    <property type="protein sequence ID" value="MFD3265034.1"/>
    <property type="molecule type" value="Genomic_DNA"/>
</dbReference>
<dbReference type="InterPro" id="IPR050508">
    <property type="entry name" value="Methyltransf_Superfamily"/>
</dbReference>
<dbReference type="PANTHER" id="PTHR42912:SF93">
    <property type="entry name" value="N6-ADENOSINE-METHYLTRANSFERASE TMT1A"/>
    <property type="match status" value="1"/>
</dbReference>
<name>A0ABW6CQ15_9CAUL</name>